<dbReference type="Pfam" id="PF10707">
    <property type="entry name" value="YrbL-PhoP_reg"/>
    <property type="match status" value="1"/>
</dbReference>
<protein>
    <recommendedName>
        <fullName evidence="3">Protein kinase domain-containing protein</fullName>
    </recommendedName>
</protein>
<comment type="caution">
    <text evidence="1">The sequence shown here is derived from an EMBL/GenBank/DDBJ whole genome shotgun (WGS) entry which is preliminary data.</text>
</comment>
<gene>
    <name evidence="1" type="ORF">J9B83_11655</name>
</gene>
<feature type="non-terminal residue" evidence="1">
    <location>
        <position position="199"/>
    </location>
</feature>
<organism evidence="1 2">
    <name type="scientific">Marinomonas vulgaris</name>
    <dbReference type="NCBI Taxonomy" id="2823372"/>
    <lineage>
        <taxon>Bacteria</taxon>
        <taxon>Pseudomonadati</taxon>
        <taxon>Pseudomonadota</taxon>
        <taxon>Gammaproteobacteria</taxon>
        <taxon>Oceanospirillales</taxon>
        <taxon>Oceanospirillaceae</taxon>
        <taxon>Marinomonas</taxon>
    </lineage>
</organism>
<evidence type="ECO:0000313" key="1">
    <source>
        <dbReference type="EMBL" id="MBR7889597.1"/>
    </source>
</evidence>
<keyword evidence="2" id="KW-1185">Reference proteome</keyword>
<dbReference type="InterPro" id="IPR019647">
    <property type="entry name" value="PhoP_reg_network_YrbL"/>
</dbReference>
<reference evidence="1 2" key="1">
    <citation type="submission" date="2021-04" db="EMBL/GenBank/DDBJ databases">
        <authorList>
            <person name="Sun C."/>
        </authorList>
    </citation>
    <scope>NUCLEOTIDE SEQUENCE [LARGE SCALE GENOMIC DNA]</scope>
    <source>
        <strain evidence="1 2">A79</strain>
    </source>
</reference>
<evidence type="ECO:0000313" key="2">
    <source>
        <dbReference type="Proteomes" id="UP000679722"/>
    </source>
</evidence>
<dbReference type="EMBL" id="JAGSSV010000016">
    <property type="protein sequence ID" value="MBR7889597.1"/>
    <property type="molecule type" value="Genomic_DNA"/>
</dbReference>
<sequence length="199" mass="23319">MVILDKKSYFTSGGARDIYLHPDEKDRFIKIQRNNSKKQNLNEKFFFERKSESEIIPKYYGYIETNLGYGISVEIVRDENGEISSSLKDLIENKKISKFEAKNLVHIIEKESLNKNFLIHDGGIQNILVKKIKNTLKPVLVDGFGAKTNGPIYYLRSRFSFFAKFKTRKQISIMSVLQNFQRIVLWITYRPLRGCFFTQ</sequence>
<name>A0ABS5HDX6_9GAMM</name>
<evidence type="ECO:0008006" key="3">
    <source>
        <dbReference type="Google" id="ProtNLM"/>
    </source>
</evidence>
<dbReference type="RefSeq" id="WP_211536924.1">
    <property type="nucleotide sequence ID" value="NZ_JAGSSV010000016.1"/>
</dbReference>
<reference evidence="2" key="2">
    <citation type="submission" date="2023-07" db="EMBL/GenBank/DDBJ databases">
        <title>Marinomonas vulgaris A79, complete genome.</title>
        <authorList>
            <person name="Ying J.-J."/>
        </authorList>
    </citation>
    <scope>NUCLEOTIDE SEQUENCE [LARGE SCALE GENOMIC DNA]</scope>
    <source>
        <strain evidence="2">A79</strain>
    </source>
</reference>
<proteinExistence type="predicted"/>
<accession>A0ABS5HDX6</accession>
<dbReference type="Proteomes" id="UP000679722">
    <property type="component" value="Unassembled WGS sequence"/>
</dbReference>